<keyword evidence="6 9" id="KW-0472">Membrane</keyword>
<accession>A0A8S1IYU8</accession>
<evidence type="ECO:0000256" key="8">
    <source>
        <dbReference type="SAM" id="MobiDB-lite"/>
    </source>
</evidence>
<dbReference type="Pfam" id="PF02415">
    <property type="entry name" value="Chlam_PMP"/>
    <property type="match status" value="1"/>
</dbReference>
<dbReference type="Proteomes" id="UP000708148">
    <property type="component" value="Unassembled WGS sequence"/>
</dbReference>
<feature type="transmembrane region" description="Helical" evidence="9">
    <location>
        <begin position="1064"/>
        <end position="1085"/>
    </location>
</feature>
<proteinExistence type="predicted"/>
<dbReference type="PANTHER" id="PTHR11319:SF35">
    <property type="entry name" value="OUTER MEMBRANE PROTEIN PMPC-RELATED"/>
    <property type="match status" value="1"/>
</dbReference>
<dbReference type="AlphaFoldDB" id="A0A8S1IYU8"/>
<keyword evidence="4" id="KW-0964">Secreted</keyword>
<dbReference type="InterPro" id="IPR039448">
    <property type="entry name" value="Beta_helix"/>
</dbReference>
<dbReference type="EMBL" id="CAJHUC010000923">
    <property type="protein sequence ID" value="CAD7698937.1"/>
    <property type="molecule type" value="Genomic_DNA"/>
</dbReference>
<dbReference type="InterPro" id="IPR012334">
    <property type="entry name" value="Pectin_lyas_fold"/>
</dbReference>
<name>A0A8S1IYU8_9CHLO</name>
<sequence>MSAQQPRSPARPPPPALWSPTLAVGPPRGDKGSAPNKGMGVASADWARAAFLACVFLTAAAAAADRQPERRLLQDIKNTPVVINATNVDSIGVVLGGLQNGTTVSLDIDTVELRDVLTVEADRITIVGASNNGRTAIKCGAPTAGIELRGNNIVLQNVVVRECTKTAVDIVNPEVGQSLFHDEGISTVNVTIRNAAFNDNWNAASFGGGVAVHAGVNLTVDNCTFDNNSALTGGAIWATSSNLTVTNTRFLSNVGHIKGGGIHILNEDVVRHPTMLHVSNCEFVGNNDTRGGEEFDFEPESLGGEPGRYPFPVPQESGGGILVKGVSQVVIRNNDFLSNIAVPGGGAVFLVNGMDVEMVRNTFVGNEARELEGDSIHVAQGGAVFAASAMDTTYSFTNNEFRNNRAAYGGGLCLIANSQAQVDLDGNVFEDNVGWWGGGAMTLRNVNDVGITRTVARGNKAQVGGAFLVANGAVLEATLIEKSGPRNLFEDNHAFYGGALFFLTAGSALLQSCDFNNNRAKRDGGAVAAVDSLPNGNLDFQGCTFFANIAQRGGAIYTNGGAGLLIRPSGLRKPTTFINNLALVGGAICTRAENGLQNVVKVVSAQFLGNKASTNPNDVGHERVVIPVREFRAEPKQMGMGRGNEEGLNELANGEPCTMGSGGAVCVSLAQVPETAEVSVDFFEVVFKGNQANVGGAAFLAPDNSSVWSAPRSCSEGQLAAKPLIAEHCRELGFDKCTFENNTAISAGGAVFATYPGNVWMELEVDFKQMSAYSLDDLPKGNFVGEGGYGANFASRAHDLNITSAVTPGGFIVENHLAGRNLPPITMDVADAFGQLITAGIADSETRVTASVPCFIDFDCVSGQRIAAAVRGVVRFDAIVVNGPNATYTLQLSADSVNRIVERPLSIRPCRPGEVSLNVSVVDYSSGRQVTGLACENCSAGQFSVFPSSPCRPCDINAACPGGAASFPKDGYWHSGPFSVQFHECIIREACAYEGGQEGGREERLGGFFTSLTEEDVVGGPVSNDAYPQCAKGYRGVLCGSCDSGFGHFANGECRKCNGGGKTVGLLVFVLFWSLLFVAWELFWAKWEPSDIADKEESESAANGLRTPLGGASGSSLRSETPEVELVAVSNVVQMAAPAPPPLPPVADGPTQGDAHRLRECAENVVETLKIAFNFLQVTSSGVVIRVRWNSAVEQLLRAWGETRSPHSTRRTLTSAAH</sequence>
<evidence type="ECO:0000256" key="9">
    <source>
        <dbReference type="SAM" id="Phobius"/>
    </source>
</evidence>
<dbReference type="InterPro" id="IPR006626">
    <property type="entry name" value="PbH1"/>
</dbReference>
<dbReference type="InterPro" id="IPR003368">
    <property type="entry name" value="POMP_repeat"/>
</dbReference>
<feature type="domain" description="Right handed beta helix" evidence="10">
    <location>
        <begin position="394"/>
        <end position="564"/>
    </location>
</feature>
<keyword evidence="9" id="KW-0812">Transmembrane</keyword>
<evidence type="ECO:0000313" key="12">
    <source>
        <dbReference type="Proteomes" id="UP000708148"/>
    </source>
</evidence>
<dbReference type="Gene3D" id="2.160.20.10">
    <property type="entry name" value="Single-stranded right-handed beta-helix, Pectin lyase-like"/>
    <property type="match status" value="1"/>
</dbReference>
<dbReference type="PANTHER" id="PTHR11319">
    <property type="entry name" value="G PROTEIN-COUPLED RECEPTOR-RELATED"/>
    <property type="match status" value="1"/>
</dbReference>
<evidence type="ECO:0000256" key="4">
    <source>
        <dbReference type="ARBA" id="ARBA00022525"/>
    </source>
</evidence>
<evidence type="ECO:0000256" key="3">
    <source>
        <dbReference type="ARBA" id="ARBA00004613"/>
    </source>
</evidence>
<keyword evidence="9" id="KW-1133">Transmembrane helix</keyword>
<keyword evidence="5" id="KW-0732">Signal</keyword>
<keyword evidence="12" id="KW-1185">Reference proteome</keyword>
<dbReference type="SMART" id="SM00710">
    <property type="entry name" value="PbH1"/>
    <property type="match status" value="10"/>
</dbReference>
<dbReference type="InterPro" id="IPR011050">
    <property type="entry name" value="Pectin_lyase_fold/virulence"/>
</dbReference>
<gene>
    <name evidence="11" type="ORF">OSTQU699_LOCUS4296</name>
</gene>
<dbReference type="GO" id="GO:0005576">
    <property type="term" value="C:extracellular region"/>
    <property type="evidence" value="ECO:0007669"/>
    <property type="project" value="UniProtKB-SubCell"/>
</dbReference>
<protein>
    <recommendedName>
        <fullName evidence="10">Right handed beta helix domain-containing protein</fullName>
    </recommendedName>
</protein>
<dbReference type="Pfam" id="PF13229">
    <property type="entry name" value="Beta_helix"/>
    <property type="match status" value="2"/>
</dbReference>
<dbReference type="OrthoDB" id="551156at2759"/>
<feature type="region of interest" description="Disordered" evidence="8">
    <location>
        <begin position="1098"/>
        <end position="1118"/>
    </location>
</feature>
<evidence type="ECO:0000256" key="6">
    <source>
        <dbReference type="ARBA" id="ARBA00023136"/>
    </source>
</evidence>
<dbReference type="SUPFAM" id="SSF51126">
    <property type="entry name" value="Pectin lyase-like"/>
    <property type="match status" value="2"/>
</dbReference>
<keyword evidence="7" id="KW-0998">Cell outer membrane</keyword>
<comment type="caution">
    <text evidence="11">The sequence shown here is derived from an EMBL/GenBank/DDBJ whole genome shotgun (WGS) entry which is preliminary data.</text>
</comment>
<reference evidence="11" key="1">
    <citation type="submission" date="2020-12" db="EMBL/GenBank/DDBJ databases">
        <authorList>
            <person name="Iha C."/>
        </authorList>
    </citation>
    <scope>NUCLEOTIDE SEQUENCE</scope>
</reference>
<evidence type="ECO:0000256" key="2">
    <source>
        <dbReference type="ARBA" id="ARBA00004442"/>
    </source>
</evidence>
<evidence type="ECO:0000256" key="5">
    <source>
        <dbReference type="ARBA" id="ARBA00022729"/>
    </source>
</evidence>
<feature type="region of interest" description="Disordered" evidence="8">
    <location>
        <begin position="1"/>
        <end position="39"/>
    </location>
</feature>
<evidence type="ECO:0000256" key="7">
    <source>
        <dbReference type="ARBA" id="ARBA00023237"/>
    </source>
</evidence>
<organism evidence="11 12">
    <name type="scientific">Ostreobium quekettii</name>
    <dbReference type="NCBI Taxonomy" id="121088"/>
    <lineage>
        <taxon>Eukaryota</taxon>
        <taxon>Viridiplantae</taxon>
        <taxon>Chlorophyta</taxon>
        <taxon>core chlorophytes</taxon>
        <taxon>Ulvophyceae</taxon>
        <taxon>TCBD clade</taxon>
        <taxon>Bryopsidales</taxon>
        <taxon>Ostreobineae</taxon>
        <taxon>Ostreobiaceae</taxon>
        <taxon>Ostreobium</taxon>
    </lineage>
</organism>
<comment type="subcellular location">
    <subcellularLocation>
        <location evidence="1">Cell envelope</location>
    </subcellularLocation>
    <subcellularLocation>
        <location evidence="2">Cell outer membrane</location>
    </subcellularLocation>
    <subcellularLocation>
        <location evidence="3">Secreted</location>
    </subcellularLocation>
</comment>
<feature type="domain" description="Right handed beta helix" evidence="10">
    <location>
        <begin position="143"/>
        <end position="287"/>
    </location>
</feature>
<evidence type="ECO:0000313" key="11">
    <source>
        <dbReference type="EMBL" id="CAD7698937.1"/>
    </source>
</evidence>
<evidence type="ECO:0000256" key="1">
    <source>
        <dbReference type="ARBA" id="ARBA00004196"/>
    </source>
</evidence>
<evidence type="ECO:0000259" key="10">
    <source>
        <dbReference type="Pfam" id="PF13229"/>
    </source>
</evidence>